<keyword evidence="6 10" id="KW-1133">Transmembrane helix</keyword>
<evidence type="ECO:0000256" key="6">
    <source>
        <dbReference type="ARBA" id="ARBA00022989"/>
    </source>
</evidence>
<keyword evidence="2" id="KW-1003">Cell membrane</keyword>
<accession>A0ABS0J2D5</accession>
<keyword evidence="5" id="KW-0573">Peptidoglycan synthesis</keyword>
<name>A0ABS0J2D5_9BACT</name>
<feature type="transmembrane region" description="Helical" evidence="10">
    <location>
        <begin position="87"/>
        <end position="111"/>
    </location>
</feature>
<dbReference type="RefSeq" id="WP_307831386.1">
    <property type="nucleotide sequence ID" value="NZ_VRYY01000130.1"/>
</dbReference>
<proteinExistence type="inferred from homology"/>
<dbReference type="PRINTS" id="PR01806">
    <property type="entry name" value="VIRFACTRMVIN"/>
</dbReference>
<feature type="non-terminal residue" evidence="11">
    <location>
        <position position="214"/>
    </location>
</feature>
<dbReference type="Pfam" id="PF03023">
    <property type="entry name" value="MurJ"/>
    <property type="match status" value="1"/>
</dbReference>
<dbReference type="EMBL" id="VRYY01000130">
    <property type="protein sequence ID" value="MBG3876561.1"/>
    <property type="molecule type" value="Genomic_DNA"/>
</dbReference>
<dbReference type="InterPro" id="IPR004268">
    <property type="entry name" value="MurJ"/>
</dbReference>
<evidence type="ECO:0000256" key="2">
    <source>
        <dbReference type="ARBA" id="ARBA00022475"/>
    </source>
</evidence>
<evidence type="ECO:0000256" key="4">
    <source>
        <dbReference type="ARBA" id="ARBA00022960"/>
    </source>
</evidence>
<dbReference type="InterPro" id="IPR051050">
    <property type="entry name" value="Lipid_II_flippase_MurJ/MviN"/>
</dbReference>
<reference evidence="11 12" key="1">
    <citation type="submission" date="2019-08" db="EMBL/GenBank/DDBJ databases">
        <authorList>
            <person name="Luo N."/>
        </authorList>
    </citation>
    <scope>NUCLEOTIDE SEQUENCE [LARGE SCALE GENOMIC DNA]</scope>
    <source>
        <strain evidence="11 12">NCIMB 9442</strain>
    </source>
</reference>
<feature type="transmembrane region" description="Helical" evidence="10">
    <location>
        <begin position="131"/>
        <end position="157"/>
    </location>
</feature>
<dbReference type="Proteomes" id="UP001194469">
    <property type="component" value="Unassembled WGS sequence"/>
</dbReference>
<organism evidence="11 12">
    <name type="scientific">Nitratidesulfovibrio oxamicus</name>
    <dbReference type="NCBI Taxonomy" id="32016"/>
    <lineage>
        <taxon>Bacteria</taxon>
        <taxon>Pseudomonadati</taxon>
        <taxon>Thermodesulfobacteriota</taxon>
        <taxon>Desulfovibrionia</taxon>
        <taxon>Desulfovibrionales</taxon>
        <taxon>Desulfovibrionaceae</taxon>
        <taxon>Nitratidesulfovibrio</taxon>
    </lineage>
</organism>
<comment type="similarity">
    <text evidence="9">Belongs to the MurJ/MviN family.</text>
</comment>
<keyword evidence="3 10" id="KW-0812">Transmembrane</keyword>
<comment type="caution">
    <text evidence="11">The sequence shown here is derived from an EMBL/GenBank/DDBJ whole genome shotgun (WGS) entry which is preliminary data.</text>
</comment>
<feature type="transmembrane region" description="Helical" evidence="10">
    <location>
        <begin position="193"/>
        <end position="213"/>
    </location>
</feature>
<evidence type="ECO:0000256" key="9">
    <source>
        <dbReference type="ARBA" id="ARBA00061532"/>
    </source>
</evidence>
<keyword evidence="4" id="KW-0133">Cell shape</keyword>
<evidence type="ECO:0000313" key="11">
    <source>
        <dbReference type="EMBL" id="MBG3876561.1"/>
    </source>
</evidence>
<protein>
    <submittedName>
        <fullName evidence="11">Murein biosynthesis integral membrane protein MurJ</fullName>
    </submittedName>
</protein>
<gene>
    <name evidence="11" type="ORF">FVW20_05860</name>
</gene>
<evidence type="ECO:0000256" key="1">
    <source>
        <dbReference type="ARBA" id="ARBA00004651"/>
    </source>
</evidence>
<dbReference type="PANTHER" id="PTHR47019">
    <property type="entry name" value="LIPID II FLIPPASE MURJ"/>
    <property type="match status" value="1"/>
</dbReference>
<evidence type="ECO:0000256" key="5">
    <source>
        <dbReference type="ARBA" id="ARBA00022984"/>
    </source>
</evidence>
<keyword evidence="12" id="KW-1185">Reference proteome</keyword>
<evidence type="ECO:0000256" key="10">
    <source>
        <dbReference type="SAM" id="Phobius"/>
    </source>
</evidence>
<sequence length="214" mass="23295">MKLFTRTHQMGAAALIMAASVFASRFMGLLRDKVISYLFGATAEADIYFAAFVVPDFINYLLAGGYFSITLIPLLSERFERDPEDGWRFFAASFWWITIAICLLTGVAWWYAPELARVAAPGFDASSTARLVRFLRIILPAQAFFLPGACVTALLYMRRQFAVPAMGPLIYNGCIIGGGVLSWALAPERGMEGFCWGVLAGAALGSLALPVLAA</sequence>
<evidence type="ECO:0000256" key="3">
    <source>
        <dbReference type="ARBA" id="ARBA00022692"/>
    </source>
</evidence>
<keyword evidence="7 10" id="KW-0472">Membrane</keyword>
<feature type="transmembrane region" description="Helical" evidence="10">
    <location>
        <begin position="169"/>
        <end position="187"/>
    </location>
</feature>
<evidence type="ECO:0000256" key="7">
    <source>
        <dbReference type="ARBA" id="ARBA00023136"/>
    </source>
</evidence>
<evidence type="ECO:0000313" key="12">
    <source>
        <dbReference type="Proteomes" id="UP001194469"/>
    </source>
</evidence>
<dbReference type="PANTHER" id="PTHR47019:SF1">
    <property type="entry name" value="LIPID II FLIPPASE MURJ"/>
    <property type="match status" value="1"/>
</dbReference>
<evidence type="ECO:0000256" key="8">
    <source>
        <dbReference type="ARBA" id="ARBA00060041"/>
    </source>
</evidence>
<comment type="function">
    <text evidence="8">Involved in peptidoglycan biosynthesis. Transports lipid-linked peptidoglycan precursors from the inner to the outer leaflet of the cytoplasmic membrane.</text>
</comment>
<feature type="transmembrane region" description="Helical" evidence="10">
    <location>
        <begin position="47"/>
        <end position="75"/>
    </location>
</feature>
<comment type="subcellular location">
    <subcellularLocation>
        <location evidence="1">Cell membrane</location>
        <topology evidence="1">Multi-pass membrane protein</topology>
    </subcellularLocation>
</comment>